<dbReference type="InParanoid" id="K1P257"/>
<gene>
    <name evidence="1" type="ORF">CGI_10000053</name>
</gene>
<dbReference type="PANTHER" id="PTHR24104:SF25">
    <property type="entry name" value="PROTEIN LIN-41"/>
    <property type="match status" value="1"/>
</dbReference>
<dbReference type="GO" id="GO:0000209">
    <property type="term" value="P:protein polyubiquitination"/>
    <property type="evidence" value="ECO:0007669"/>
    <property type="project" value="TreeGrafter"/>
</dbReference>
<reference evidence="1" key="1">
    <citation type="journal article" date="2012" name="Nature">
        <title>The oyster genome reveals stress adaptation and complexity of shell formation.</title>
        <authorList>
            <person name="Zhang G."/>
            <person name="Fang X."/>
            <person name="Guo X."/>
            <person name="Li L."/>
            <person name="Luo R."/>
            <person name="Xu F."/>
            <person name="Yang P."/>
            <person name="Zhang L."/>
            <person name="Wang X."/>
            <person name="Qi H."/>
            <person name="Xiong Z."/>
            <person name="Que H."/>
            <person name="Xie Y."/>
            <person name="Holland P.W."/>
            <person name="Paps J."/>
            <person name="Zhu Y."/>
            <person name="Wu F."/>
            <person name="Chen Y."/>
            <person name="Wang J."/>
            <person name="Peng C."/>
            <person name="Meng J."/>
            <person name="Yang L."/>
            <person name="Liu J."/>
            <person name="Wen B."/>
            <person name="Zhang N."/>
            <person name="Huang Z."/>
            <person name="Zhu Q."/>
            <person name="Feng Y."/>
            <person name="Mount A."/>
            <person name="Hedgecock D."/>
            <person name="Xu Z."/>
            <person name="Liu Y."/>
            <person name="Domazet-Loso T."/>
            <person name="Du Y."/>
            <person name="Sun X."/>
            <person name="Zhang S."/>
            <person name="Liu B."/>
            <person name="Cheng P."/>
            <person name="Jiang X."/>
            <person name="Li J."/>
            <person name="Fan D."/>
            <person name="Wang W."/>
            <person name="Fu W."/>
            <person name="Wang T."/>
            <person name="Wang B."/>
            <person name="Zhang J."/>
            <person name="Peng Z."/>
            <person name="Li Y."/>
            <person name="Li N."/>
            <person name="Wang J."/>
            <person name="Chen M."/>
            <person name="He Y."/>
            <person name="Tan F."/>
            <person name="Song X."/>
            <person name="Zheng Q."/>
            <person name="Huang R."/>
            <person name="Yang H."/>
            <person name="Du X."/>
            <person name="Chen L."/>
            <person name="Yang M."/>
            <person name="Gaffney P.M."/>
            <person name="Wang S."/>
            <person name="Luo L."/>
            <person name="She Z."/>
            <person name="Ming Y."/>
            <person name="Huang W."/>
            <person name="Zhang S."/>
            <person name="Huang B."/>
            <person name="Zhang Y."/>
            <person name="Qu T."/>
            <person name="Ni P."/>
            <person name="Miao G."/>
            <person name="Wang J."/>
            <person name="Wang Q."/>
            <person name="Steinberg C.E."/>
            <person name="Wang H."/>
            <person name="Li N."/>
            <person name="Qian L."/>
            <person name="Zhang G."/>
            <person name="Li Y."/>
            <person name="Yang H."/>
            <person name="Liu X."/>
            <person name="Wang J."/>
            <person name="Yin Y."/>
            <person name="Wang J."/>
        </authorList>
    </citation>
    <scope>NUCLEOTIDE SEQUENCE [LARGE SCALE GENOMIC DNA]</scope>
    <source>
        <strain evidence="1">05x7-T-G4-1.051#20</strain>
    </source>
</reference>
<dbReference type="PANTHER" id="PTHR24104">
    <property type="entry name" value="E3 UBIQUITIN-PROTEIN LIGASE NHLRC1-RELATED"/>
    <property type="match status" value="1"/>
</dbReference>
<sequence length="286" mass="32085">MGSPDVVFSPQVKPLIDESKIITEINTEYGESNVLCSVSCLSDEHVWTCGKDNILRLYSLQGKLEQSVRTKSGNEAEGITVTQGGDLVYTDSYEKTVNIVKNTQIHTVIRVREWIPGFICSTSSGDLLVVMVSDDETETKVVRYSGSTEKQTIQYDDKGQQLYSSDPYPKYICENKNLDICVADYYANAVVVVNQAGKLRITYTGHLSSTTLPFEPVGIATDSHSRILTADWNNECIHIVDQDGQFLRYINKCDLNHPFGLCVDMSDNLFVAELYKGKVKKIQYYL</sequence>
<dbReference type="GO" id="GO:0008270">
    <property type="term" value="F:zinc ion binding"/>
    <property type="evidence" value="ECO:0007669"/>
    <property type="project" value="UniProtKB-KW"/>
</dbReference>
<dbReference type="HOGENOM" id="CLU_007742_4_0_1"/>
<dbReference type="Gene3D" id="2.120.10.30">
    <property type="entry name" value="TolB, C-terminal domain"/>
    <property type="match status" value="1"/>
</dbReference>
<name>K1P257_MAGGI</name>
<dbReference type="GO" id="GO:0043161">
    <property type="term" value="P:proteasome-mediated ubiquitin-dependent protein catabolic process"/>
    <property type="evidence" value="ECO:0007669"/>
    <property type="project" value="TreeGrafter"/>
</dbReference>
<dbReference type="InterPro" id="IPR011042">
    <property type="entry name" value="6-blade_b-propeller_TolB-like"/>
</dbReference>
<dbReference type="AlphaFoldDB" id="K1P257"/>
<evidence type="ECO:0000313" key="1">
    <source>
        <dbReference type="EMBL" id="EKC17912.1"/>
    </source>
</evidence>
<dbReference type="SUPFAM" id="SSF101898">
    <property type="entry name" value="NHL repeat"/>
    <property type="match status" value="1"/>
</dbReference>
<protein>
    <submittedName>
        <fullName evidence="1">Tripartite motif-containing protein 2</fullName>
    </submittedName>
</protein>
<dbReference type="InterPro" id="IPR050952">
    <property type="entry name" value="TRIM-NHL_E3_ligases"/>
</dbReference>
<dbReference type="EMBL" id="JH821154">
    <property type="protein sequence ID" value="EKC17912.1"/>
    <property type="molecule type" value="Genomic_DNA"/>
</dbReference>
<accession>K1P257</accession>
<organism evidence="1">
    <name type="scientific">Magallana gigas</name>
    <name type="common">Pacific oyster</name>
    <name type="synonym">Crassostrea gigas</name>
    <dbReference type="NCBI Taxonomy" id="29159"/>
    <lineage>
        <taxon>Eukaryota</taxon>
        <taxon>Metazoa</taxon>
        <taxon>Spiralia</taxon>
        <taxon>Lophotrochozoa</taxon>
        <taxon>Mollusca</taxon>
        <taxon>Bivalvia</taxon>
        <taxon>Autobranchia</taxon>
        <taxon>Pteriomorphia</taxon>
        <taxon>Ostreida</taxon>
        <taxon>Ostreoidea</taxon>
        <taxon>Ostreidae</taxon>
        <taxon>Magallana</taxon>
    </lineage>
</organism>
<dbReference type="GO" id="GO:0061630">
    <property type="term" value="F:ubiquitin protein ligase activity"/>
    <property type="evidence" value="ECO:0007669"/>
    <property type="project" value="TreeGrafter"/>
</dbReference>
<proteinExistence type="predicted"/>